<keyword evidence="3 6" id="KW-0812">Transmembrane</keyword>
<evidence type="ECO:0000256" key="3">
    <source>
        <dbReference type="ARBA" id="ARBA00022692"/>
    </source>
</evidence>
<evidence type="ECO:0000256" key="2">
    <source>
        <dbReference type="ARBA" id="ARBA00008053"/>
    </source>
</evidence>
<dbReference type="OrthoDB" id="9787430at2"/>
<gene>
    <name evidence="7" type="ORF">TKV_c15930</name>
</gene>
<dbReference type="HOGENOM" id="CLU_042384_1_1_9"/>
<evidence type="ECO:0000313" key="8">
    <source>
        <dbReference type="Proteomes" id="UP000029669"/>
    </source>
</evidence>
<dbReference type="EMBL" id="CP009170">
    <property type="protein sequence ID" value="AIS52757.1"/>
    <property type="molecule type" value="Genomic_DNA"/>
</dbReference>
<organism evidence="7 8">
    <name type="scientific">Thermoanaerobacter kivui</name>
    <name type="common">Acetogenium kivui</name>
    <dbReference type="NCBI Taxonomy" id="2325"/>
    <lineage>
        <taxon>Bacteria</taxon>
        <taxon>Bacillati</taxon>
        <taxon>Bacillota</taxon>
        <taxon>Clostridia</taxon>
        <taxon>Thermoanaerobacterales</taxon>
        <taxon>Thermoanaerobacteraceae</taxon>
        <taxon>Thermoanaerobacter</taxon>
    </lineage>
</organism>
<keyword evidence="5 6" id="KW-0472">Membrane</keyword>
<evidence type="ECO:0000313" key="7">
    <source>
        <dbReference type="EMBL" id="AIS52757.1"/>
    </source>
</evidence>
<dbReference type="AlphaFoldDB" id="A0A097ASJ2"/>
<proteinExistence type="inferred from homology"/>
<accession>A0A097ASJ2</accession>
<evidence type="ECO:0000256" key="6">
    <source>
        <dbReference type="SAM" id="Phobius"/>
    </source>
</evidence>
<sequence>MQFLVRMLFLASVGAAIGWFTNFVAVKMLFKPLKPIKILGIEVQGLIPKRKYEIAKSVGEIVEKELLSFNDLWDKLLTDENKQLLLSNFKLKAKEVTEGKLPSFLPKGVKGIISAYISDIINKEVDVFLNHSSYELAESMSKNFSISQIVEERIRGFELEKLEEVVIKIAHSELFMIELLGGVLGFIIGILQALLIQFL</sequence>
<dbReference type="STRING" id="2325.TKV_c15930"/>
<dbReference type="PANTHER" id="PTHR35791">
    <property type="entry name" value="UPF0754 MEMBRANE PROTEIN YHEB"/>
    <property type="match status" value="1"/>
</dbReference>
<reference evidence="8" key="1">
    <citation type="journal article" date="2015" name="Genome Announc.">
        <title>Whole-Genome Sequences of 80 Environmental and Clinical Isolates of Burkholderia pseudomallei.</title>
        <authorList>
            <person name="Johnson S.L."/>
            <person name="Baker A.L."/>
            <person name="Chain P.S."/>
            <person name="Currie B.J."/>
            <person name="Daligault H.E."/>
            <person name="Davenport K.W."/>
            <person name="Davis C.B."/>
            <person name="Inglis T.J."/>
            <person name="Kaestli M."/>
            <person name="Koren S."/>
            <person name="Mayo M."/>
            <person name="Merritt A.J."/>
            <person name="Price E.P."/>
            <person name="Sarovich D.S."/>
            <person name="Warner J."/>
            <person name="Rosovitz M.J."/>
        </authorList>
    </citation>
    <scope>NUCLEOTIDE SEQUENCE [LARGE SCALE GENOMIC DNA]</scope>
    <source>
        <strain evidence="8">DSM 2030</strain>
    </source>
</reference>
<dbReference type="KEGG" id="tki:TKV_c15930"/>
<feature type="transmembrane region" description="Helical" evidence="6">
    <location>
        <begin position="174"/>
        <end position="196"/>
    </location>
</feature>
<dbReference type="PANTHER" id="PTHR35791:SF1">
    <property type="entry name" value="UPF0754 MEMBRANE PROTEIN YHEB"/>
    <property type="match status" value="1"/>
</dbReference>
<evidence type="ECO:0000256" key="5">
    <source>
        <dbReference type="ARBA" id="ARBA00023136"/>
    </source>
</evidence>
<keyword evidence="4 6" id="KW-1133">Transmembrane helix</keyword>
<dbReference type="RefSeq" id="WP_049685461.1">
    <property type="nucleotide sequence ID" value="NZ_CP009170.1"/>
</dbReference>
<feature type="transmembrane region" description="Helical" evidence="6">
    <location>
        <begin position="6"/>
        <end position="30"/>
    </location>
</feature>
<dbReference type="GO" id="GO:0012505">
    <property type="term" value="C:endomembrane system"/>
    <property type="evidence" value="ECO:0007669"/>
    <property type="project" value="UniProtKB-SubCell"/>
</dbReference>
<evidence type="ECO:0000256" key="4">
    <source>
        <dbReference type="ARBA" id="ARBA00022989"/>
    </source>
</evidence>
<dbReference type="Proteomes" id="UP000029669">
    <property type="component" value="Chromosome"/>
</dbReference>
<comment type="subcellular location">
    <subcellularLocation>
        <location evidence="1">Endomembrane system</location>
    </subcellularLocation>
</comment>
<evidence type="ECO:0000256" key="1">
    <source>
        <dbReference type="ARBA" id="ARBA00004308"/>
    </source>
</evidence>
<dbReference type="Pfam" id="PF04286">
    <property type="entry name" value="DUF445"/>
    <property type="match status" value="2"/>
</dbReference>
<dbReference type="InterPro" id="IPR007383">
    <property type="entry name" value="DUF445"/>
</dbReference>
<name>A0A097ASJ2_THEKI</name>
<evidence type="ECO:0008006" key="9">
    <source>
        <dbReference type="Google" id="ProtNLM"/>
    </source>
</evidence>
<keyword evidence="8" id="KW-1185">Reference proteome</keyword>
<dbReference type="eggNOG" id="COG4399">
    <property type="taxonomic scope" value="Bacteria"/>
</dbReference>
<comment type="similarity">
    <text evidence="2">Belongs to the UPF0754 family.</text>
</comment>
<protein>
    <recommendedName>
        <fullName evidence="9">DUF445 domain-containing protein</fullName>
    </recommendedName>
</protein>